<dbReference type="OrthoDB" id="5324651at2759"/>
<dbReference type="GeneID" id="43603094"/>
<feature type="coiled-coil region" evidence="1">
    <location>
        <begin position="276"/>
        <end position="317"/>
    </location>
</feature>
<dbReference type="STRING" id="2656787.A0A370T9M3"/>
<name>A0A370T9M3_9HELO</name>
<evidence type="ECO:0008006" key="5">
    <source>
        <dbReference type="Google" id="ProtNLM"/>
    </source>
</evidence>
<organism evidence="3 4">
    <name type="scientific">Venustampulla echinocandica</name>
    <dbReference type="NCBI Taxonomy" id="2656787"/>
    <lineage>
        <taxon>Eukaryota</taxon>
        <taxon>Fungi</taxon>
        <taxon>Dikarya</taxon>
        <taxon>Ascomycota</taxon>
        <taxon>Pezizomycotina</taxon>
        <taxon>Leotiomycetes</taxon>
        <taxon>Helotiales</taxon>
        <taxon>Pleuroascaceae</taxon>
        <taxon>Venustampulla</taxon>
    </lineage>
</organism>
<proteinExistence type="predicted"/>
<evidence type="ECO:0000256" key="2">
    <source>
        <dbReference type="SAM" id="MobiDB-lite"/>
    </source>
</evidence>
<comment type="caution">
    <text evidence="3">The sequence shown here is derived from an EMBL/GenBank/DDBJ whole genome shotgun (WGS) entry which is preliminary data.</text>
</comment>
<evidence type="ECO:0000313" key="3">
    <source>
        <dbReference type="EMBL" id="RDL30367.1"/>
    </source>
</evidence>
<evidence type="ECO:0000256" key="1">
    <source>
        <dbReference type="SAM" id="Coils"/>
    </source>
</evidence>
<dbReference type="RefSeq" id="XP_031864892.1">
    <property type="nucleotide sequence ID" value="XM_032018868.1"/>
</dbReference>
<sequence length="381" mass="42720">MAKNPPDERLVYLALKNVFKGPDAQLRIPKKIRKLIQKQLENGHAELRALVAEHNINNVCNVAKALLQDSIFSSTLRAKIRFPEVFEVSPAQSAERVASEAEAARSDADAIRDAAEGLHGPRASVKVDELDSAHKGKRKALGIITGLNFSISKAFLPTYERLCSVIVPSVLASQYSAQTSGEDVLQTKGWDCPESVELNIWARIFCSNEDKFDAEKLDQLGKPFPEFLDSIAQLRHTAVHRVRVSANTVRQFMIEAEFLADILHDNICARTLSCLRREVQQVVDELGRNKDLLESRLTEKLQDIDTRRRELDSLERKAVEEILREDKEYQTLASMNLEQAINIPENAQDSTSTPEHETSSEADVDVECFKRADFGQSGEIV</sequence>
<protein>
    <recommendedName>
        <fullName evidence="5">Ubiquinol-cytochrome-c reductase cytochrome c1</fullName>
    </recommendedName>
</protein>
<accession>A0A370T9M3</accession>
<dbReference type="Proteomes" id="UP000254866">
    <property type="component" value="Unassembled WGS sequence"/>
</dbReference>
<keyword evidence="1" id="KW-0175">Coiled coil</keyword>
<keyword evidence="4" id="KW-1185">Reference proteome</keyword>
<gene>
    <name evidence="3" type="ORF">BP5553_10245</name>
</gene>
<dbReference type="AlphaFoldDB" id="A0A370T9M3"/>
<feature type="region of interest" description="Disordered" evidence="2">
    <location>
        <begin position="344"/>
        <end position="365"/>
    </location>
</feature>
<dbReference type="EMBL" id="NPIC01000015">
    <property type="protein sequence ID" value="RDL30367.1"/>
    <property type="molecule type" value="Genomic_DNA"/>
</dbReference>
<reference evidence="3 4" key="1">
    <citation type="journal article" date="2018" name="IMA Fungus">
        <title>IMA Genome-F 9: Draft genome sequence of Annulohypoxylon stygium, Aspergillus mulundensis, Berkeleyomyces basicola (syn. Thielaviopsis basicola), Ceratocystis smalleyi, two Cercospora beticola strains, Coleophoma cylindrospora, Fusarium fracticaudum, Phialophora cf. hyalina, and Morchella septimelata.</title>
        <authorList>
            <person name="Wingfield B.D."/>
            <person name="Bills G.F."/>
            <person name="Dong Y."/>
            <person name="Huang W."/>
            <person name="Nel W.J."/>
            <person name="Swalarsk-Parry B.S."/>
            <person name="Vaghefi N."/>
            <person name="Wilken P.M."/>
            <person name="An Z."/>
            <person name="de Beer Z.W."/>
            <person name="De Vos L."/>
            <person name="Chen L."/>
            <person name="Duong T.A."/>
            <person name="Gao Y."/>
            <person name="Hammerbacher A."/>
            <person name="Kikkert J.R."/>
            <person name="Li Y."/>
            <person name="Li H."/>
            <person name="Li K."/>
            <person name="Li Q."/>
            <person name="Liu X."/>
            <person name="Ma X."/>
            <person name="Naidoo K."/>
            <person name="Pethybridge S.J."/>
            <person name="Sun J."/>
            <person name="Steenkamp E.T."/>
            <person name="van der Nest M.A."/>
            <person name="van Wyk S."/>
            <person name="Wingfield M.J."/>
            <person name="Xiong C."/>
            <person name="Yue Q."/>
            <person name="Zhang X."/>
        </authorList>
    </citation>
    <scope>NUCLEOTIDE SEQUENCE [LARGE SCALE GENOMIC DNA]</scope>
    <source>
        <strain evidence="3 4">BP 5553</strain>
    </source>
</reference>
<evidence type="ECO:0000313" key="4">
    <source>
        <dbReference type="Proteomes" id="UP000254866"/>
    </source>
</evidence>